<dbReference type="EMBL" id="JAPFCC010000001">
    <property type="protein sequence ID" value="MCW7554735.1"/>
    <property type="molecule type" value="Genomic_DNA"/>
</dbReference>
<reference evidence="1 2" key="1">
    <citation type="submission" date="2022-10" db="EMBL/GenBank/DDBJ databases">
        <title>High-quality genome sequences of two octocoral-associated bacteria, Endozoicomonas euniceicola EF212 and Endozoicomonas gorgoniicola PS125.</title>
        <authorList>
            <person name="Chiou Y.-J."/>
            <person name="Chen Y.-H."/>
        </authorList>
    </citation>
    <scope>NUCLEOTIDE SEQUENCE [LARGE SCALE GENOMIC DNA]</scope>
    <source>
        <strain evidence="1 2">PS125</strain>
    </source>
</reference>
<keyword evidence="2" id="KW-1185">Reference proteome</keyword>
<name>A0ABT3MZD7_9GAMM</name>
<gene>
    <name evidence="1" type="ORF">NX722_19360</name>
</gene>
<sequence>MTTLYEPSVPTSPVHLEVDALLLQQAESQGINISSLIEQTLRTELSCTEPAPADSSADHLTIYHNLIGEHPVCCLGLRHYFRKK</sequence>
<organism evidence="1 2">
    <name type="scientific">Endozoicomonas gorgoniicola</name>
    <dbReference type="NCBI Taxonomy" id="1234144"/>
    <lineage>
        <taxon>Bacteria</taxon>
        <taxon>Pseudomonadati</taxon>
        <taxon>Pseudomonadota</taxon>
        <taxon>Gammaproteobacteria</taxon>
        <taxon>Oceanospirillales</taxon>
        <taxon>Endozoicomonadaceae</taxon>
        <taxon>Endozoicomonas</taxon>
    </lineage>
</organism>
<evidence type="ECO:0000313" key="1">
    <source>
        <dbReference type="EMBL" id="MCW7554735.1"/>
    </source>
</evidence>
<proteinExistence type="predicted"/>
<accession>A0ABT3MZD7</accession>
<protein>
    <submittedName>
        <fullName evidence="1">Type II toxin-antitoxin system CcdA family antitoxin</fullName>
    </submittedName>
</protein>
<comment type="caution">
    <text evidence="1">The sequence shown here is derived from an EMBL/GenBank/DDBJ whole genome shotgun (WGS) entry which is preliminary data.</text>
</comment>
<dbReference type="Proteomes" id="UP001209854">
    <property type="component" value="Unassembled WGS sequence"/>
</dbReference>
<evidence type="ECO:0000313" key="2">
    <source>
        <dbReference type="Proteomes" id="UP001209854"/>
    </source>
</evidence>
<dbReference type="RefSeq" id="WP_262564499.1">
    <property type="nucleotide sequence ID" value="NZ_JAPFCC010000001.1"/>
</dbReference>